<dbReference type="InterPro" id="IPR046335">
    <property type="entry name" value="LacI/GalR-like_sensor"/>
</dbReference>
<dbReference type="CDD" id="cd01392">
    <property type="entry name" value="HTH_LacI"/>
    <property type="match status" value="1"/>
</dbReference>
<dbReference type="Gene3D" id="3.40.50.2300">
    <property type="match status" value="1"/>
</dbReference>
<dbReference type="SUPFAM" id="SSF47413">
    <property type="entry name" value="lambda repressor-like DNA-binding domains"/>
    <property type="match status" value="1"/>
</dbReference>
<keyword evidence="2 6" id="KW-0238">DNA-binding</keyword>
<evidence type="ECO:0000313" key="7">
    <source>
        <dbReference type="Proteomes" id="UP000198959"/>
    </source>
</evidence>
<dbReference type="SMART" id="SM00354">
    <property type="entry name" value="HTH_LACI"/>
    <property type="match status" value="1"/>
</dbReference>
<dbReference type="Proteomes" id="UP000198959">
    <property type="component" value="Unassembled WGS sequence"/>
</dbReference>
<feature type="domain" description="HTH lacI-type" evidence="5">
    <location>
        <begin position="16"/>
        <end position="72"/>
    </location>
</feature>
<reference evidence="7" key="1">
    <citation type="submission" date="2016-06" db="EMBL/GenBank/DDBJ databases">
        <authorList>
            <person name="Varghese N."/>
            <person name="Submissions Spin"/>
        </authorList>
    </citation>
    <scope>NUCLEOTIDE SEQUENCE [LARGE SCALE GENOMIC DNA]</scope>
    <source>
        <strain evidence="7">DSM 43817</strain>
    </source>
</reference>
<dbReference type="STRING" id="145854.GA0074692_2631"/>
<dbReference type="AlphaFoldDB" id="A0A1C6SHF2"/>
<evidence type="ECO:0000256" key="1">
    <source>
        <dbReference type="ARBA" id="ARBA00023015"/>
    </source>
</evidence>
<accession>A0A1C6SHF2</accession>
<dbReference type="PANTHER" id="PTHR30146:SF153">
    <property type="entry name" value="LACTOSE OPERON REPRESSOR"/>
    <property type="match status" value="1"/>
</dbReference>
<protein>
    <submittedName>
        <fullName evidence="6">DNA-binding transcriptional regulator, LacI/PurR family</fullName>
    </submittedName>
</protein>
<evidence type="ECO:0000256" key="3">
    <source>
        <dbReference type="ARBA" id="ARBA00023163"/>
    </source>
</evidence>
<dbReference type="EMBL" id="FMHW01000002">
    <property type="protein sequence ID" value="SCL28924.1"/>
    <property type="molecule type" value="Genomic_DNA"/>
</dbReference>
<feature type="region of interest" description="Disordered" evidence="4">
    <location>
        <begin position="1"/>
        <end position="20"/>
    </location>
</feature>
<proteinExistence type="predicted"/>
<dbReference type="Pfam" id="PF00356">
    <property type="entry name" value="LacI"/>
    <property type="match status" value="1"/>
</dbReference>
<evidence type="ECO:0000313" key="6">
    <source>
        <dbReference type="EMBL" id="SCL28924.1"/>
    </source>
</evidence>
<name>A0A1C6SHF2_9ACTN</name>
<dbReference type="InterPro" id="IPR000843">
    <property type="entry name" value="HTH_LacI"/>
</dbReference>
<evidence type="ECO:0000259" key="5">
    <source>
        <dbReference type="PROSITE" id="PS50932"/>
    </source>
</evidence>
<dbReference type="GO" id="GO:0000976">
    <property type="term" value="F:transcription cis-regulatory region binding"/>
    <property type="evidence" value="ECO:0007669"/>
    <property type="project" value="TreeGrafter"/>
</dbReference>
<dbReference type="Pfam" id="PF13377">
    <property type="entry name" value="Peripla_BP_3"/>
    <property type="match status" value="1"/>
</dbReference>
<dbReference type="PROSITE" id="PS50932">
    <property type="entry name" value="HTH_LACI_2"/>
    <property type="match status" value="1"/>
</dbReference>
<dbReference type="InterPro" id="IPR010982">
    <property type="entry name" value="Lambda_DNA-bd_dom_sf"/>
</dbReference>
<sequence length="329" mass="35353">MAGDASLPGPRPGRRVTSADVARASGVSRATVSYVLNNVANKSVSESTRQLVLATAQRLGHIPYAPARSLRLGRSDIVLALVRDLTYGYIHDRVLEVLDVALARRGFVLLIHRYSEQVRPLSELWPMVAPALVVSMGGLSVPEMSSIQDSRAKLVGVQGLFPHERAGEMQVEYLHSRGHRRIGYAFPANPSVELIAAERLAGARRACARLGIPEPVLQEVDLNDGDTVFAALDAWAAAPEAITGVCAHNDDIALMLSSGLTARGLRAGTDLAVIGVDNIPLARIGITTVEINADAFADQIVQSVLDTLDDRVAEPKQRELLRLIVRDSA</sequence>
<dbReference type="RefSeq" id="WP_176738433.1">
    <property type="nucleotide sequence ID" value="NZ_FMHW01000002.1"/>
</dbReference>
<dbReference type="PANTHER" id="PTHR30146">
    <property type="entry name" value="LACI-RELATED TRANSCRIPTIONAL REPRESSOR"/>
    <property type="match status" value="1"/>
</dbReference>
<keyword evidence="1" id="KW-0805">Transcription regulation</keyword>
<dbReference type="InterPro" id="IPR028082">
    <property type="entry name" value="Peripla_BP_I"/>
</dbReference>
<dbReference type="SUPFAM" id="SSF53822">
    <property type="entry name" value="Periplasmic binding protein-like I"/>
    <property type="match status" value="1"/>
</dbReference>
<dbReference type="GO" id="GO:0003700">
    <property type="term" value="F:DNA-binding transcription factor activity"/>
    <property type="evidence" value="ECO:0007669"/>
    <property type="project" value="TreeGrafter"/>
</dbReference>
<evidence type="ECO:0000256" key="2">
    <source>
        <dbReference type="ARBA" id="ARBA00023125"/>
    </source>
</evidence>
<keyword evidence="3" id="KW-0804">Transcription</keyword>
<evidence type="ECO:0000256" key="4">
    <source>
        <dbReference type="SAM" id="MobiDB-lite"/>
    </source>
</evidence>
<organism evidence="6 7">
    <name type="scientific">Micromonospora pallida</name>
    <dbReference type="NCBI Taxonomy" id="145854"/>
    <lineage>
        <taxon>Bacteria</taxon>
        <taxon>Bacillati</taxon>
        <taxon>Actinomycetota</taxon>
        <taxon>Actinomycetes</taxon>
        <taxon>Micromonosporales</taxon>
        <taxon>Micromonosporaceae</taxon>
        <taxon>Micromonospora</taxon>
    </lineage>
</organism>
<dbReference type="Gene3D" id="1.10.260.40">
    <property type="entry name" value="lambda repressor-like DNA-binding domains"/>
    <property type="match status" value="1"/>
</dbReference>
<keyword evidence="7" id="KW-1185">Reference proteome</keyword>
<gene>
    <name evidence="6" type="ORF">GA0074692_2631</name>
</gene>